<evidence type="ECO:0000313" key="1">
    <source>
        <dbReference type="EMBL" id="KNC28148.1"/>
    </source>
</evidence>
<reference evidence="1 2" key="1">
    <citation type="journal article" date="2015" name="Nat. Commun.">
        <title>Lucilia cuprina genome unlocks parasitic fly biology to underpin future interventions.</title>
        <authorList>
            <person name="Anstead C.A."/>
            <person name="Korhonen P.K."/>
            <person name="Young N.D."/>
            <person name="Hall R.S."/>
            <person name="Jex A.R."/>
            <person name="Murali S.C."/>
            <person name="Hughes D.S."/>
            <person name="Lee S.F."/>
            <person name="Perry T."/>
            <person name="Stroehlein A.J."/>
            <person name="Ansell B.R."/>
            <person name="Breugelmans B."/>
            <person name="Hofmann A."/>
            <person name="Qu J."/>
            <person name="Dugan S."/>
            <person name="Lee S.L."/>
            <person name="Chao H."/>
            <person name="Dinh H."/>
            <person name="Han Y."/>
            <person name="Doddapaneni H.V."/>
            <person name="Worley K.C."/>
            <person name="Muzny D.M."/>
            <person name="Ioannidis P."/>
            <person name="Waterhouse R.M."/>
            <person name="Zdobnov E.M."/>
            <person name="James P.J."/>
            <person name="Bagnall N.H."/>
            <person name="Kotze A.C."/>
            <person name="Gibbs R.A."/>
            <person name="Richards S."/>
            <person name="Batterham P."/>
            <person name="Gasser R.B."/>
        </authorList>
    </citation>
    <scope>NUCLEOTIDE SEQUENCE [LARGE SCALE GENOMIC DNA]</scope>
    <source>
        <strain evidence="1 2">LS</strain>
        <tissue evidence="1">Full body</tissue>
    </source>
</reference>
<comment type="caution">
    <text evidence="1">The sequence shown here is derived from an EMBL/GenBank/DDBJ whole genome shotgun (WGS) entry which is preliminary data.</text>
</comment>
<keyword evidence="2" id="KW-1185">Reference proteome</keyword>
<dbReference type="AlphaFoldDB" id="A0A0L0C6V9"/>
<dbReference type="EMBL" id="JRES01000819">
    <property type="protein sequence ID" value="KNC28148.1"/>
    <property type="molecule type" value="Genomic_DNA"/>
</dbReference>
<gene>
    <name evidence="1" type="ORF">FF38_04393</name>
</gene>
<accession>A0A0L0C6V9</accession>
<protein>
    <submittedName>
        <fullName evidence="1">Uncharacterized protein</fullName>
    </submittedName>
</protein>
<evidence type="ECO:0000313" key="2">
    <source>
        <dbReference type="Proteomes" id="UP000037069"/>
    </source>
</evidence>
<proteinExistence type="predicted"/>
<dbReference type="Proteomes" id="UP000037069">
    <property type="component" value="Unassembled WGS sequence"/>
</dbReference>
<organism evidence="1 2">
    <name type="scientific">Lucilia cuprina</name>
    <name type="common">Green bottle fly</name>
    <name type="synonym">Australian sheep blowfly</name>
    <dbReference type="NCBI Taxonomy" id="7375"/>
    <lineage>
        <taxon>Eukaryota</taxon>
        <taxon>Metazoa</taxon>
        <taxon>Ecdysozoa</taxon>
        <taxon>Arthropoda</taxon>
        <taxon>Hexapoda</taxon>
        <taxon>Insecta</taxon>
        <taxon>Pterygota</taxon>
        <taxon>Neoptera</taxon>
        <taxon>Endopterygota</taxon>
        <taxon>Diptera</taxon>
        <taxon>Brachycera</taxon>
        <taxon>Muscomorpha</taxon>
        <taxon>Oestroidea</taxon>
        <taxon>Calliphoridae</taxon>
        <taxon>Luciliinae</taxon>
        <taxon>Lucilia</taxon>
    </lineage>
</organism>
<name>A0A0L0C6V9_LUCCU</name>
<sequence>MYYLYFLSVRTSNLSKHFRLKYIFKLYTNKHLHIQSTNNKQSYLSSNHHYTLFEDILLEITTTIIATAGWSCRKKKTPTKILNHFVHIDGKEEGGEGATVTDATDFLFL</sequence>